<protein>
    <recommendedName>
        <fullName evidence="1">BBC1/AIM3 cysteine proteinase-fold domain-containing protein</fullName>
    </recommendedName>
</protein>
<organism evidence="2 3">
    <name type="scientific">Rhodonia placenta</name>
    <dbReference type="NCBI Taxonomy" id="104341"/>
    <lineage>
        <taxon>Eukaryota</taxon>
        <taxon>Fungi</taxon>
        <taxon>Dikarya</taxon>
        <taxon>Basidiomycota</taxon>
        <taxon>Agaricomycotina</taxon>
        <taxon>Agaricomycetes</taxon>
        <taxon>Polyporales</taxon>
        <taxon>Adustoporiaceae</taxon>
        <taxon>Rhodonia</taxon>
    </lineage>
</organism>
<reference evidence="2" key="2">
    <citation type="journal article" name="Front. Microbiol.">
        <title>Degradative Capacity of Two Strains of Rhodonia placenta: From Phenotype to Genotype.</title>
        <authorList>
            <person name="Kolle M."/>
            <person name="Horta M.A.C."/>
            <person name="Nowrousian M."/>
            <person name="Ohm R.A."/>
            <person name="Benz J.P."/>
            <person name="Pilgard A."/>
        </authorList>
    </citation>
    <scope>NUCLEOTIDE SEQUENCE</scope>
    <source>
        <strain evidence="2">FPRL280</strain>
    </source>
</reference>
<dbReference type="AlphaFoldDB" id="A0A8H7P4Q3"/>
<evidence type="ECO:0000313" key="2">
    <source>
        <dbReference type="EMBL" id="KAF9816348.1"/>
    </source>
</evidence>
<dbReference type="Proteomes" id="UP000639403">
    <property type="component" value="Unassembled WGS sequence"/>
</dbReference>
<sequence length="203" mass="22085">MGQPSQPRAEPPAPPRAEIHLTADDLVAQWGRVGVQIHEVATVLFDKSKKTLVGDGSYLGFVTSVLGQVPTATQPVAPYDSFGYLIYAQNGSSVQRRVSDVMPGDVIVIHDAKFKGHKGLQSYHQTVGTDGPLYAIIGDYEVKKAKVKVFQANQHVGQQTVESASYRLEDLKSGSVKVTVQGIMTCMFGRLTTILQIFRVLEA</sequence>
<comment type="caution">
    <text evidence="2">The sequence shown here is derived from an EMBL/GenBank/DDBJ whole genome shotgun (WGS) entry which is preliminary data.</text>
</comment>
<proteinExistence type="predicted"/>
<name>A0A8H7P4Q3_9APHY</name>
<dbReference type="Pfam" id="PF25459">
    <property type="entry name" value="AIM3_BBC1_C"/>
    <property type="match status" value="1"/>
</dbReference>
<evidence type="ECO:0000313" key="3">
    <source>
        <dbReference type="Proteomes" id="UP000639403"/>
    </source>
</evidence>
<reference evidence="2" key="1">
    <citation type="submission" date="2020-11" db="EMBL/GenBank/DDBJ databases">
        <authorList>
            <person name="Koelle M."/>
            <person name="Horta M.A.C."/>
            <person name="Nowrousian M."/>
            <person name="Ohm R.A."/>
            <person name="Benz P."/>
            <person name="Pilgard A."/>
        </authorList>
    </citation>
    <scope>NUCLEOTIDE SEQUENCE</scope>
    <source>
        <strain evidence="2">FPRL280</strain>
    </source>
</reference>
<evidence type="ECO:0000259" key="1">
    <source>
        <dbReference type="Pfam" id="PF25459"/>
    </source>
</evidence>
<dbReference type="InterPro" id="IPR057402">
    <property type="entry name" value="AIM3_BBC1_C"/>
</dbReference>
<feature type="domain" description="BBC1/AIM3 cysteine proteinase-fold" evidence="1">
    <location>
        <begin position="20"/>
        <end position="178"/>
    </location>
</feature>
<accession>A0A8H7P4Q3</accession>
<gene>
    <name evidence="2" type="ORF">IEO21_04101</name>
</gene>
<dbReference type="EMBL" id="JADOXO010000058">
    <property type="protein sequence ID" value="KAF9816348.1"/>
    <property type="molecule type" value="Genomic_DNA"/>
</dbReference>